<dbReference type="PIRSF" id="PIRSF000980">
    <property type="entry name" value="RecC"/>
    <property type="match status" value="1"/>
</dbReference>
<dbReference type="SUPFAM" id="SSF52540">
    <property type="entry name" value="P-loop containing nucleoside triphosphate hydrolases"/>
    <property type="match status" value="2"/>
</dbReference>
<dbReference type="HAMAP" id="MF_01486">
    <property type="entry name" value="RecC"/>
    <property type="match status" value="1"/>
</dbReference>
<dbReference type="InterPro" id="IPR006697">
    <property type="entry name" value="RecC"/>
</dbReference>
<dbReference type="GO" id="GO:0006281">
    <property type="term" value="P:DNA repair"/>
    <property type="evidence" value="ECO:0007669"/>
    <property type="project" value="UniProtKB-KW"/>
</dbReference>
<dbReference type="EC" id="3.1.11.5" evidence="11"/>
<evidence type="ECO:0000256" key="7">
    <source>
        <dbReference type="ARBA" id="ARBA00022840"/>
    </source>
</evidence>
<feature type="domain" description="RecC C-terminal" evidence="10">
    <location>
        <begin position="780"/>
        <end position="1008"/>
    </location>
</feature>
<dbReference type="GO" id="GO:0003677">
    <property type="term" value="F:DNA binding"/>
    <property type="evidence" value="ECO:0007669"/>
    <property type="project" value="UniProtKB-KW"/>
</dbReference>
<dbReference type="GO" id="GO:0006310">
    <property type="term" value="P:DNA recombination"/>
    <property type="evidence" value="ECO:0007669"/>
    <property type="project" value="TreeGrafter"/>
</dbReference>
<dbReference type="InterPro" id="IPR027417">
    <property type="entry name" value="P-loop_NTPase"/>
</dbReference>
<keyword evidence="6" id="KW-0269">Exonuclease</keyword>
<dbReference type="KEGG" id="dpr:Despr_2742"/>
<keyword evidence="7" id="KW-0067">ATP-binding</keyword>
<dbReference type="GO" id="GO:0009338">
    <property type="term" value="C:exodeoxyribonuclease V complex"/>
    <property type="evidence" value="ECO:0007669"/>
    <property type="project" value="InterPro"/>
</dbReference>
<dbReference type="EMBL" id="CP002364">
    <property type="protein sequence ID" value="ADW18877.1"/>
    <property type="molecule type" value="Genomic_DNA"/>
</dbReference>
<keyword evidence="1" id="KW-0540">Nuclease</keyword>
<keyword evidence="9" id="KW-0234">DNA repair</keyword>
<dbReference type="GO" id="GO:0004386">
    <property type="term" value="F:helicase activity"/>
    <property type="evidence" value="ECO:0007669"/>
    <property type="project" value="UniProtKB-KW"/>
</dbReference>
<keyword evidence="5" id="KW-0347">Helicase</keyword>
<evidence type="ECO:0000313" key="12">
    <source>
        <dbReference type="Proteomes" id="UP000006365"/>
    </source>
</evidence>
<evidence type="ECO:0000256" key="8">
    <source>
        <dbReference type="ARBA" id="ARBA00023125"/>
    </source>
</evidence>
<dbReference type="InterPro" id="IPR011335">
    <property type="entry name" value="Restrct_endonuc-II-like"/>
</dbReference>
<organism evidence="11 12">
    <name type="scientific">Desulfobulbus propionicus (strain ATCC 33891 / DSM 2032 / VKM B-1956 / 1pr3)</name>
    <dbReference type="NCBI Taxonomy" id="577650"/>
    <lineage>
        <taxon>Bacteria</taxon>
        <taxon>Pseudomonadati</taxon>
        <taxon>Thermodesulfobacteriota</taxon>
        <taxon>Desulfobulbia</taxon>
        <taxon>Desulfobulbales</taxon>
        <taxon>Desulfobulbaceae</taxon>
        <taxon>Desulfobulbus</taxon>
    </lineage>
</organism>
<keyword evidence="12" id="KW-1185">Reference proteome</keyword>
<dbReference type="RefSeq" id="WP_015725403.1">
    <property type="nucleotide sequence ID" value="NC_014972.1"/>
</dbReference>
<dbReference type="Gene3D" id="1.10.10.990">
    <property type="match status" value="1"/>
</dbReference>
<accession>A0A7U4DQ92</accession>
<evidence type="ECO:0000256" key="4">
    <source>
        <dbReference type="ARBA" id="ARBA00022801"/>
    </source>
</evidence>
<keyword evidence="4 11" id="KW-0378">Hydrolase</keyword>
<name>A0A7U4DQ92_DESPD</name>
<evidence type="ECO:0000256" key="1">
    <source>
        <dbReference type="ARBA" id="ARBA00022722"/>
    </source>
</evidence>
<keyword evidence="3" id="KW-0227">DNA damage</keyword>
<dbReference type="Gene3D" id="3.40.50.300">
    <property type="entry name" value="P-loop containing nucleotide triphosphate hydrolases"/>
    <property type="match status" value="2"/>
</dbReference>
<proteinExistence type="inferred from homology"/>
<dbReference type="Gene3D" id="1.10.10.160">
    <property type="match status" value="1"/>
</dbReference>
<dbReference type="Proteomes" id="UP000006365">
    <property type="component" value="Chromosome"/>
</dbReference>
<dbReference type="GO" id="GO:0005524">
    <property type="term" value="F:ATP binding"/>
    <property type="evidence" value="ECO:0007669"/>
    <property type="project" value="UniProtKB-KW"/>
</dbReference>
<dbReference type="InterPro" id="IPR041500">
    <property type="entry name" value="RecC_C"/>
</dbReference>
<dbReference type="PANTHER" id="PTHR30591:SF1">
    <property type="entry name" value="RECBCD ENZYME SUBUNIT RECC"/>
    <property type="match status" value="1"/>
</dbReference>
<dbReference type="NCBIfam" id="TIGR01450">
    <property type="entry name" value="recC"/>
    <property type="match status" value="1"/>
</dbReference>
<keyword evidence="2" id="KW-0547">Nucleotide-binding</keyword>
<dbReference type="GO" id="GO:0008854">
    <property type="term" value="F:exodeoxyribonuclease V activity"/>
    <property type="evidence" value="ECO:0007669"/>
    <property type="project" value="UniProtKB-EC"/>
</dbReference>
<sequence length="1071" mass="119957">MFHLHQSNRLETLFAQLCTLMREPPADPLTPEIIAVHNQGMAQWVHRQLALATGIAANLRFPLPGRLVWELLHRLTDEKPEEDLFRPSVLRWRVAALLPSLDTRPPFHELAAYLRDDADGIKAYQLAGRISEVLDQYLVFRPDLLARWERGEDGHWQAVLWRALVKEGVPHRARLGERFQALLRGGAVAEGILPERLHLFGLNALAPVYLDILAGISNHSEVHLFHLSPCRHFWGDLVSARQLAGMRASGREEVGSATYHEQGHPLLVSLGGTGQDFFCQLLDRETQENDLYQENGARHLLAALQDDLLDLHDRSAVGAERYVLGLEDRSLQFHRCFSPLREIQVLHDRLLDLFQTIPDLAPDDILVSAPDIQRYADAVAGVFGAAGQERHIPWSIADRSLAEEQPLIRCWLDLLELLGGRFTAPEVLALCESPAVLRRFGLDPALLPRLHVWVGEAGIRWGLDADHRRELGVPTGEPHSWRFGLDRLLLGYLMGESPVPFAGRQPYGPLAGGEVNELGGFASLIDTLDHWRRTLRAERPVAAWCDELLALLADVFAAEEDDPGLLHLSQAINDCRTDCRLARHDAPIPLAVIKAYLQETLSRSDGGQAFLSGRVTFCNMVPMRSVPFRVICLLGMNDQDFPRGQHPVSFDLMAAEPRLGDRNRRNDDRYLFLEALLSARDVFFLSWVGRNQRDDSLAPPSVVVSELRDYLEQSCRCAEGATGSVLDQLTTDHPMQPFSRRCYGGDSAVASYNPCWLPAGHEAEPSPFLAVPLEPPGEEWRTVDIGQLVRFWRHPVRFFLERIIGLRLREEIPVIEESEPFALDPLQQYHLRRQTIGELLAGLSPEQVRSSLEGSGRLPQGGFGSCAFKAVAAESEPFAAQLRPLLAEAVAPMELDHAIGSFRLTGWLGQVHRGGRINWRTGALRGADLVELWVHHLCLNLLAPAGVTLCSLHLARDSQADVPLRSISLGPVAEAEKHLHQLLAFYWQGLTRPLPFFPETSWAWARAEADRAEEEARKTWEGGFLREGEGRDPAYGYFFSGSELDLSEDFFRLAALYHPILDHVEDSRAAA</sequence>
<dbReference type="SUPFAM" id="SSF52980">
    <property type="entry name" value="Restriction endonuclease-like"/>
    <property type="match status" value="1"/>
</dbReference>
<dbReference type="Pfam" id="PF17946">
    <property type="entry name" value="RecC_C"/>
    <property type="match status" value="1"/>
</dbReference>
<reference evidence="11 12" key="1">
    <citation type="journal article" date="2011" name="Stand. Genomic Sci.">
        <title>Complete genome sequence of Desulfobulbus propionicus type strain (1pr3).</title>
        <authorList>
            <person name="Pagani I."/>
            <person name="Lapidus A."/>
            <person name="Nolan M."/>
            <person name="Lucas S."/>
            <person name="Hammon N."/>
            <person name="Deshpande S."/>
            <person name="Cheng J.F."/>
            <person name="Chertkov O."/>
            <person name="Davenport K."/>
            <person name="Tapia R."/>
            <person name="Han C."/>
            <person name="Goodwin L."/>
            <person name="Pitluck S."/>
            <person name="Liolios K."/>
            <person name="Mavromatis K."/>
            <person name="Ivanova N."/>
            <person name="Mikhailova N."/>
            <person name="Pati A."/>
            <person name="Chen A."/>
            <person name="Palaniappan K."/>
            <person name="Land M."/>
            <person name="Hauser L."/>
            <person name="Chang Y.J."/>
            <person name="Jeffries C.D."/>
            <person name="Detter J.C."/>
            <person name="Brambilla E."/>
            <person name="Kannan K.P."/>
            <person name="Djao O.D."/>
            <person name="Rohde M."/>
            <person name="Pukall R."/>
            <person name="Spring S."/>
            <person name="Goker M."/>
            <person name="Sikorski J."/>
            <person name="Woyke T."/>
            <person name="Bristow J."/>
            <person name="Eisen J.A."/>
            <person name="Markowitz V."/>
            <person name="Hugenholtz P."/>
            <person name="Kyrpides N.C."/>
            <person name="Klenk H.P."/>
        </authorList>
    </citation>
    <scope>NUCLEOTIDE SEQUENCE [LARGE SCALE GENOMIC DNA]</scope>
    <source>
        <strain evidence="12">ATCC 33891 / DSM 2032 / 1pr3</strain>
    </source>
</reference>
<evidence type="ECO:0000256" key="2">
    <source>
        <dbReference type="ARBA" id="ARBA00022741"/>
    </source>
</evidence>
<evidence type="ECO:0000256" key="3">
    <source>
        <dbReference type="ARBA" id="ARBA00022763"/>
    </source>
</evidence>
<dbReference type="CDD" id="cd22353">
    <property type="entry name" value="RecC_C-like"/>
    <property type="match status" value="1"/>
</dbReference>
<dbReference type="PANTHER" id="PTHR30591">
    <property type="entry name" value="RECBCD ENZYME SUBUNIT RECC"/>
    <property type="match status" value="1"/>
</dbReference>
<dbReference type="InterPro" id="IPR013986">
    <property type="entry name" value="DExx_box_DNA_helicase_dom_sf"/>
</dbReference>
<protein>
    <submittedName>
        <fullName evidence="11">Exodeoxyribonuclease V, gamma subunit</fullName>
        <ecNumber evidence="11">3.1.11.5</ecNumber>
    </submittedName>
</protein>
<evidence type="ECO:0000256" key="6">
    <source>
        <dbReference type="ARBA" id="ARBA00022839"/>
    </source>
</evidence>
<evidence type="ECO:0000313" key="11">
    <source>
        <dbReference type="EMBL" id="ADW18877.1"/>
    </source>
</evidence>
<gene>
    <name evidence="11" type="ordered locus">Despr_2742</name>
</gene>
<dbReference type="AlphaFoldDB" id="A0A7U4DQ92"/>
<keyword evidence="8" id="KW-0238">DNA-binding</keyword>
<dbReference type="Gene3D" id="3.40.50.10930">
    <property type="match status" value="1"/>
</dbReference>
<evidence type="ECO:0000259" key="10">
    <source>
        <dbReference type="Pfam" id="PF17946"/>
    </source>
</evidence>
<evidence type="ECO:0000256" key="5">
    <source>
        <dbReference type="ARBA" id="ARBA00022806"/>
    </source>
</evidence>
<evidence type="ECO:0000256" key="9">
    <source>
        <dbReference type="ARBA" id="ARBA00023204"/>
    </source>
</evidence>
<dbReference type="Pfam" id="PF04257">
    <property type="entry name" value="Exonuc_V_gamma"/>
    <property type="match status" value="1"/>
</dbReference>